<dbReference type="InterPro" id="IPR001296">
    <property type="entry name" value="Glyco_trans_1"/>
</dbReference>
<dbReference type="PANTHER" id="PTHR12526:SF630">
    <property type="entry name" value="GLYCOSYLTRANSFERASE"/>
    <property type="match status" value="1"/>
</dbReference>
<dbReference type="SUPFAM" id="SSF53756">
    <property type="entry name" value="UDP-Glycosyltransferase/glycogen phosphorylase"/>
    <property type="match status" value="1"/>
</dbReference>
<evidence type="ECO:0000313" key="3">
    <source>
        <dbReference type="EMBL" id="MCF1752594.1"/>
    </source>
</evidence>
<dbReference type="Gene3D" id="3.40.50.2000">
    <property type="entry name" value="Glycogen Phosphorylase B"/>
    <property type="match status" value="2"/>
</dbReference>
<feature type="domain" description="Glycosyl transferase family 1" evidence="1">
    <location>
        <begin position="173"/>
        <end position="331"/>
    </location>
</feature>
<keyword evidence="4" id="KW-1185">Reference proteome</keyword>
<evidence type="ECO:0000259" key="2">
    <source>
        <dbReference type="Pfam" id="PF13439"/>
    </source>
</evidence>
<evidence type="ECO:0000313" key="4">
    <source>
        <dbReference type="Proteomes" id="UP001201449"/>
    </source>
</evidence>
<accession>A0ABS9BY29</accession>
<proteinExistence type="predicted"/>
<dbReference type="RefSeq" id="WP_234862462.1">
    <property type="nucleotide sequence ID" value="NZ_JAKEVZ010000013.1"/>
</dbReference>
<name>A0ABS9BY29_9BACT</name>
<comment type="caution">
    <text evidence="3">The sequence shown here is derived from an EMBL/GenBank/DDBJ whole genome shotgun (WGS) entry which is preliminary data.</text>
</comment>
<evidence type="ECO:0000259" key="1">
    <source>
        <dbReference type="Pfam" id="PF00534"/>
    </source>
</evidence>
<feature type="domain" description="Glycosyltransferase subfamily 4-like N-terminal" evidence="2">
    <location>
        <begin position="13"/>
        <end position="168"/>
    </location>
</feature>
<organism evidence="3 4">
    <name type="scientific">Mariniradius sediminis</name>
    <dbReference type="NCBI Taxonomy" id="2909237"/>
    <lineage>
        <taxon>Bacteria</taxon>
        <taxon>Pseudomonadati</taxon>
        <taxon>Bacteroidota</taxon>
        <taxon>Cytophagia</taxon>
        <taxon>Cytophagales</taxon>
        <taxon>Cyclobacteriaceae</taxon>
        <taxon>Mariniradius</taxon>
    </lineage>
</organism>
<protein>
    <submittedName>
        <fullName evidence="3">Glycosyltransferase family 4 protein</fullName>
    </submittedName>
</protein>
<gene>
    <name evidence="3" type="ORF">L0U89_16155</name>
</gene>
<reference evidence="3 4" key="1">
    <citation type="submission" date="2022-01" db="EMBL/GenBank/DDBJ databases">
        <title>Mariniradius saccharolyticus sp. nov., isolated from sediment of a river.</title>
        <authorList>
            <person name="Liu H."/>
        </authorList>
    </citation>
    <scope>NUCLEOTIDE SEQUENCE [LARGE SCALE GENOMIC DNA]</scope>
    <source>
        <strain evidence="3 4">RY-2</strain>
    </source>
</reference>
<dbReference type="EMBL" id="JAKEVZ010000013">
    <property type="protein sequence ID" value="MCF1752594.1"/>
    <property type="molecule type" value="Genomic_DNA"/>
</dbReference>
<dbReference type="Pfam" id="PF00534">
    <property type="entry name" value="Glycos_transf_1"/>
    <property type="match status" value="1"/>
</dbReference>
<dbReference type="CDD" id="cd03820">
    <property type="entry name" value="GT4_AmsD-like"/>
    <property type="match status" value="1"/>
</dbReference>
<sequence length="365" mass="41431">MKIALIIPTLSLGGAERIMSQLATEFANRGHHVDLILLAKSKRFFSVSEEVNIIEMGFENKGFVRKKLSEFSVFMKLQRYFHMNKPEVAMSFMEKYNLLTILTSLFTSTKIFVSDRSNPLKKQPFAIELGRSLLYRFADGIISQTELSRDVLFRKTRHRNIKVIANPVKDFKDFSGIKKEKIILNSGRLVNEKGQKLLIDAFSLVDRKDWKLVILGDGYLKSELESRVSELELSERVILKGSVDDVEKWLGKASIFAFSSISEGYPNALLEAMSVGLPCVSFDCNAGPRDLIKHGENGFLVLEGDVKEFAKYLTILIDDEVKRNSIGKVAIKIKERHQLGQIATEYLDFFRYANVNGVPVSQLDF</sequence>
<dbReference type="Proteomes" id="UP001201449">
    <property type="component" value="Unassembled WGS sequence"/>
</dbReference>
<dbReference type="PANTHER" id="PTHR12526">
    <property type="entry name" value="GLYCOSYLTRANSFERASE"/>
    <property type="match status" value="1"/>
</dbReference>
<dbReference type="InterPro" id="IPR028098">
    <property type="entry name" value="Glyco_trans_4-like_N"/>
</dbReference>
<dbReference type="Pfam" id="PF13439">
    <property type="entry name" value="Glyco_transf_4"/>
    <property type="match status" value="1"/>
</dbReference>